<evidence type="ECO:0000313" key="1">
    <source>
        <dbReference type="EMBL" id="SMB99485.1"/>
    </source>
</evidence>
<proteinExistence type="predicted"/>
<evidence type="ECO:0008006" key="3">
    <source>
        <dbReference type="Google" id="ProtNLM"/>
    </source>
</evidence>
<keyword evidence="2" id="KW-1185">Reference proteome</keyword>
<reference evidence="1 2" key="1">
    <citation type="submission" date="2017-04" db="EMBL/GenBank/DDBJ databases">
        <authorList>
            <person name="Afonso C.L."/>
            <person name="Miller P.J."/>
            <person name="Scott M.A."/>
            <person name="Spackman E."/>
            <person name="Goraichik I."/>
            <person name="Dimitrov K.M."/>
            <person name="Suarez D.L."/>
            <person name="Swayne D.E."/>
        </authorList>
    </citation>
    <scope>NUCLEOTIDE SEQUENCE [LARGE SCALE GENOMIC DNA]</scope>
    <source>
        <strain evidence="1 2">DSM 11622</strain>
    </source>
</reference>
<protein>
    <recommendedName>
        <fullName evidence="3">Lipoprotein</fullName>
    </recommendedName>
</protein>
<sequence>MKQMLSSIALLLAGCFPTSSRPMNPTDNAHRFAANYSSFKMNIEAVGIARIPAAHWAHDTLVVDYAYFSEGEQRQGRMSLAWQPPANRFEGTWRTQADNGNVYQGPLYLVFQENGEATGQYTFLGSRYAITLFLAAP</sequence>
<dbReference type="STRING" id="645990.SAMN00120144_0221"/>
<dbReference type="AlphaFoldDB" id="A0A1W1W1J7"/>
<dbReference type="PROSITE" id="PS51257">
    <property type="entry name" value="PROKAR_LIPOPROTEIN"/>
    <property type="match status" value="1"/>
</dbReference>
<name>A0A1W1W1J7_9BACT</name>
<dbReference type="RefSeq" id="WP_143435007.1">
    <property type="nucleotide sequence ID" value="NZ_FWWW01000091.1"/>
</dbReference>
<dbReference type="Proteomes" id="UP000192266">
    <property type="component" value="Unassembled WGS sequence"/>
</dbReference>
<gene>
    <name evidence="1" type="ORF">SAMN00120144_0221</name>
</gene>
<accession>A0A1W1W1J7</accession>
<dbReference type="EMBL" id="FWWW01000091">
    <property type="protein sequence ID" value="SMB99485.1"/>
    <property type="molecule type" value="Genomic_DNA"/>
</dbReference>
<organism evidence="1 2">
    <name type="scientific">Hymenobacter roseosalivarius DSM 11622</name>
    <dbReference type="NCBI Taxonomy" id="645990"/>
    <lineage>
        <taxon>Bacteria</taxon>
        <taxon>Pseudomonadati</taxon>
        <taxon>Bacteroidota</taxon>
        <taxon>Cytophagia</taxon>
        <taxon>Cytophagales</taxon>
        <taxon>Hymenobacteraceae</taxon>
        <taxon>Hymenobacter</taxon>
    </lineage>
</organism>
<dbReference type="OrthoDB" id="415622at2"/>
<evidence type="ECO:0000313" key="2">
    <source>
        <dbReference type="Proteomes" id="UP000192266"/>
    </source>
</evidence>